<dbReference type="PANTHER" id="PTHR24104">
    <property type="entry name" value="E3 UBIQUITIN-PROTEIN LIGASE NHLRC1-RELATED"/>
    <property type="match status" value="1"/>
</dbReference>
<dbReference type="GO" id="GO:0008270">
    <property type="term" value="F:zinc ion binding"/>
    <property type="evidence" value="ECO:0007669"/>
    <property type="project" value="UniProtKB-KW"/>
</dbReference>
<name>A0A7T3RFU3_9SPIR</name>
<reference evidence="3 4" key="1">
    <citation type="submission" date="2020-11" db="EMBL/GenBank/DDBJ databases">
        <title>Treponema Peruensis nv. sp., first commensal Treponema isolated from human feces.</title>
        <authorList>
            <person name="Belkhou C."/>
            <person name="Raes J."/>
        </authorList>
    </citation>
    <scope>NUCLEOTIDE SEQUENCE [LARGE SCALE GENOMIC DNA]</scope>
    <source>
        <strain evidence="3 4">RCC2812</strain>
    </source>
</reference>
<dbReference type="Proteomes" id="UP000595224">
    <property type="component" value="Chromosome"/>
</dbReference>
<dbReference type="InterPro" id="IPR036465">
    <property type="entry name" value="vWFA_dom_sf"/>
</dbReference>
<sequence length="682" mass="74065">MAGVLAISTVTAAFSQTNLTDTVRKPEDTVRSANSGFAEEEFRRGVQSYYRGAFNESILEFEKALSYLPGEPLILDWLGKAYYRSGIEGAALQQWKFAADLGYGGMLLQNRIEIVGDRRIVDGGYGFTQRFTESGSIPPVEGDILIYRQPVSSLANSDGSIWVVAYGSNELLKFDVNGVVTRRLRGPLNGFDRPMDIIRLTDGTLLVSESAGDRLAHLDSEGSFLGYYGTKGRGPGQVIGPQYLAQDSFGNIYVTDFGNARVVVFDAAGTPLLEFGQQNGAFRGFKSPTGIACIEDRIFVADSVYGAIYEFDRAGNYIGILVEEGTFLRPECLKNWNGYLLLTDSNTVSTVDISTGAVYENARTGNAGSLITSAVPDANGNLVVTDFKADEIYVMAKMTELVGGFFVQIERADASAFPEVVLEVRVENRKRQQVVGLKKENFLVTEKKRPVLNMELTGSASNNDVADITILIDRSEGMRASAAKTETAVREIAASMNGKGSVKIISSGSIPVTEFEGSPLELAEFSVLSLKCPYTDKPALDLGIRLAANGLINAECKRGIVYVTEGKSGFGSFDRYALSDLTAFLNNNAVSFSTVLLSEGTADSGISYITDSTPGKSYYVYRSEGLSAVVRDITGIPSGLYQLKYTSSLQTEYGRKYLPVEVEAYLLNRSGRDETGYFAPLQ</sequence>
<evidence type="ECO:0000313" key="4">
    <source>
        <dbReference type="Proteomes" id="UP000595224"/>
    </source>
</evidence>
<evidence type="ECO:0000256" key="2">
    <source>
        <dbReference type="PROSITE-ProRule" id="PRU00504"/>
    </source>
</evidence>
<dbReference type="AlphaFoldDB" id="A0A7T3RFU3"/>
<feature type="repeat" description="NHL" evidence="2">
    <location>
        <begin position="225"/>
        <end position="268"/>
    </location>
</feature>
<evidence type="ECO:0000313" key="3">
    <source>
        <dbReference type="EMBL" id="QQA02235.1"/>
    </source>
</evidence>
<gene>
    <name evidence="3" type="ORF">IWA51_05840</name>
</gene>
<dbReference type="SUPFAM" id="SSF53300">
    <property type="entry name" value="vWA-like"/>
    <property type="match status" value="1"/>
</dbReference>
<dbReference type="CDD" id="cd05819">
    <property type="entry name" value="NHL"/>
    <property type="match status" value="1"/>
</dbReference>
<dbReference type="InterPro" id="IPR001258">
    <property type="entry name" value="NHL_repeat"/>
</dbReference>
<dbReference type="PANTHER" id="PTHR24104:SF25">
    <property type="entry name" value="PROTEIN LIN-41"/>
    <property type="match status" value="1"/>
</dbReference>
<protein>
    <recommendedName>
        <fullName evidence="5">NHL repeat-containing protein</fullName>
    </recommendedName>
</protein>
<evidence type="ECO:0008006" key="5">
    <source>
        <dbReference type="Google" id="ProtNLM"/>
    </source>
</evidence>
<dbReference type="PROSITE" id="PS51125">
    <property type="entry name" value="NHL"/>
    <property type="match status" value="1"/>
</dbReference>
<organism evidence="3 4">
    <name type="scientific">Treponema peruense</name>
    <dbReference type="NCBI Taxonomy" id="2787628"/>
    <lineage>
        <taxon>Bacteria</taxon>
        <taxon>Pseudomonadati</taxon>
        <taxon>Spirochaetota</taxon>
        <taxon>Spirochaetia</taxon>
        <taxon>Spirochaetales</taxon>
        <taxon>Treponemataceae</taxon>
        <taxon>Treponema</taxon>
    </lineage>
</organism>
<dbReference type="InterPro" id="IPR011042">
    <property type="entry name" value="6-blade_b-propeller_TolB-like"/>
</dbReference>
<dbReference type="Gene3D" id="3.40.50.410">
    <property type="entry name" value="von Willebrand factor, type A domain"/>
    <property type="match status" value="1"/>
</dbReference>
<dbReference type="InterPro" id="IPR050952">
    <property type="entry name" value="TRIM-NHL_E3_ligases"/>
</dbReference>
<dbReference type="EMBL" id="CP064936">
    <property type="protein sequence ID" value="QQA02235.1"/>
    <property type="molecule type" value="Genomic_DNA"/>
</dbReference>
<dbReference type="Gene3D" id="2.120.10.30">
    <property type="entry name" value="TolB, C-terminal domain"/>
    <property type="match status" value="2"/>
</dbReference>
<keyword evidence="4" id="KW-1185">Reference proteome</keyword>
<keyword evidence="1" id="KW-0677">Repeat</keyword>
<evidence type="ECO:0000256" key="1">
    <source>
        <dbReference type="ARBA" id="ARBA00022737"/>
    </source>
</evidence>
<dbReference type="SUPFAM" id="SSF48452">
    <property type="entry name" value="TPR-like"/>
    <property type="match status" value="1"/>
</dbReference>
<dbReference type="SUPFAM" id="SSF101898">
    <property type="entry name" value="NHL repeat"/>
    <property type="match status" value="1"/>
</dbReference>
<dbReference type="InterPro" id="IPR011990">
    <property type="entry name" value="TPR-like_helical_dom_sf"/>
</dbReference>
<dbReference type="KEGG" id="tper:IWA51_05840"/>
<proteinExistence type="predicted"/>
<accession>A0A7T3RFU3</accession>